<dbReference type="InterPro" id="IPR006680">
    <property type="entry name" value="Amidohydro-rel"/>
</dbReference>
<feature type="binding site" evidence="4">
    <location>
        <position position="209"/>
    </location>
    <ligand>
        <name>substrate</name>
    </ligand>
</feature>
<dbReference type="InterPro" id="IPR011059">
    <property type="entry name" value="Metal-dep_hydrolase_composite"/>
</dbReference>
<dbReference type="GO" id="GO:0046872">
    <property type="term" value="F:metal ion binding"/>
    <property type="evidence" value="ECO:0007669"/>
    <property type="project" value="UniProtKB-KW"/>
</dbReference>
<evidence type="ECO:0000313" key="7">
    <source>
        <dbReference type="Proteomes" id="UP000377798"/>
    </source>
</evidence>
<evidence type="ECO:0000256" key="1">
    <source>
        <dbReference type="ARBA" id="ARBA00022723"/>
    </source>
</evidence>
<evidence type="ECO:0000256" key="2">
    <source>
        <dbReference type="ARBA" id="ARBA00022801"/>
    </source>
</evidence>
<sequence>MSLLIKNTRFLDVIEEKIQEDMDLYIEEGRIAKIGKNLDVLADEVLDGREKLVTPGFINGHTHLGMSLLRNYADDLELQTWLEDAIWPIEAKLDREDIYWGSLLSMAEMIRSGATCFCDQYYEMDRVGDAALEIGMRGILTRGLIEDGDKDLKLDQTRALYQKYHKKGKGRLRVVPSPHAIYTCGEDYLKEIIDLAKEMDGVINIHMSETIKEVEDCKRDHYMTPIQYIESLGMLDLHVIAAHCVHITEEEMDLVKNRRFYPIYNPSSNLKLASGFTPVQKMLDKGIVMGIGTDGDSSNNNQNILEEIHIGSIVNKAVSMDPKALPAMEILKMATINGAKALGLEDQVGSIEEGKAADLAIFNLNSASFTPKNNLISALCYSAQAEDVESVLIDGEFVLKDRQLTKIDYDNLLKTVQDRMDQLVRR</sequence>
<organism evidence="6 7">
    <name type="scientific">Urinicoccus massiliensis</name>
    <dbReference type="NCBI Taxonomy" id="1723382"/>
    <lineage>
        <taxon>Bacteria</taxon>
        <taxon>Bacillati</taxon>
        <taxon>Bacillota</taxon>
        <taxon>Tissierellia</taxon>
        <taxon>Tissierellales</taxon>
        <taxon>Peptoniphilaceae</taxon>
        <taxon>Urinicoccus</taxon>
    </lineage>
</organism>
<dbReference type="Proteomes" id="UP000377798">
    <property type="component" value="Unassembled WGS sequence"/>
</dbReference>
<comment type="caution">
    <text evidence="4">Lacks conserved residue(s) required for the propagation of feature annotation.</text>
</comment>
<dbReference type="FunFam" id="3.20.20.140:FF:000014">
    <property type="entry name" value="5-methylthioadenosine/S-adenosylhomocysteine deaminase"/>
    <property type="match status" value="1"/>
</dbReference>
<name>A0A8H2QYI3_9FIRM</name>
<dbReference type="InterPro" id="IPR032466">
    <property type="entry name" value="Metal_Hydrolase"/>
</dbReference>
<dbReference type="GO" id="GO:0090614">
    <property type="term" value="F:5'-methylthioadenosine deaminase activity"/>
    <property type="evidence" value="ECO:0007669"/>
    <property type="project" value="UniProtKB-UniRule"/>
</dbReference>
<comment type="cofactor">
    <cofactor evidence="4">
        <name>Zn(2+)</name>
        <dbReference type="ChEBI" id="CHEBI:29105"/>
    </cofactor>
    <text evidence="4">Binds 1 zinc ion per subunit.</text>
</comment>
<proteinExistence type="inferred from homology"/>
<keyword evidence="1 4" id="KW-0479">Metal-binding</keyword>
<keyword evidence="3 4" id="KW-0862">Zinc</keyword>
<feature type="binding site" evidence="4">
    <location>
        <position position="142"/>
    </location>
    <ligand>
        <name>substrate</name>
    </ligand>
</feature>
<dbReference type="InterPro" id="IPR023512">
    <property type="entry name" value="Deaminase_MtaD/DadD"/>
</dbReference>
<feature type="domain" description="Amidohydrolase-related" evidence="5">
    <location>
        <begin position="52"/>
        <end position="398"/>
    </location>
</feature>
<dbReference type="RefSeq" id="WP_131749495.1">
    <property type="nucleotide sequence ID" value="NZ_CAACYI010000001.1"/>
</dbReference>
<evidence type="ECO:0000256" key="4">
    <source>
        <dbReference type="HAMAP-Rule" id="MF_01281"/>
    </source>
</evidence>
<dbReference type="EC" id="3.5.4.28" evidence="4"/>
<dbReference type="CDD" id="cd01298">
    <property type="entry name" value="ATZ_TRZ_like"/>
    <property type="match status" value="1"/>
</dbReference>
<dbReference type="AlphaFoldDB" id="A0A8H2QYI3"/>
<dbReference type="PANTHER" id="PTHR43794">
    <property type="entry name" value="AMINOHYDROLASE SSNA-RELATED"/>
    <property type="match status" value="1"/>
</dbReference>
<feature type="binding site" evidence="4">
    <location>
        <position position="294"/>
    </location>
    <ligand>
        <name>Zn(2+)</name>
        <dbReference type="ChEBI" id="CHEBI:29105"/>
    </ligand>
</feature>
<dbReference type="GO" id="GO:0050270">
    <property type="term" value="F:S-adenosylhomocysteine deaminase activity"/>
    <property type="evidence" value="ECO:0007669"/>
    <property type="project" value="UniProtKB-UniRule"/>
</dbReference>
<accession>A0A8H2QYI3</accession>
<dbReference type="EC" id="3.5.4.31" evidence="4"/>
<dbReference type="Gene3D" id="2.30.40.10">
    <property type="entry name" value="Urease, subunit C, domain 1"/>
    <property type="match status" value="1"/>
</dbReference>
<comment type="catalytic activity">
    <reaction evidence="4">
        <text>S-adenosyl-L-homocysteine + H2O + H(+) = S-inosyl-L-homocysteine + NH4(+)</text>
        <dbReference type="Rhea" id="RHEA:20716"/>
        <dbReference type="ChEBI" id="CHEBI:15377"/>
        <dbReference type="ChEBI" id="CHEBI:15378"/>
        <dbReference type="ChEBI" id="CHEBI:28938"/>
        <dbReference type="ChEBI" id="CHEBI:57856"/>
        <dbReference type="ChEBI" id="CHEBI:57985"/>
        <dbReference type="EC" id="3.5.4.28"/>
    </reaction>
</comment>
<evidence type="ECO:0000313" key="6">
    <source>
        <dbReference type="EMBL" id="VFB16814.1"/>
    </source>
</evidence>
<comment type="caution">
    <text evidence="6">The sequence shown here is derived from an EMBL/GenBank/DDBJ whole genome shotgun (WGS) entry which is preliminary data.</text>
</comment>
<dbReference type="HAMAP" id="MF_01281">
    <property type="entry name" value="MTA_SAH_deamin"/>
    <property type="match status" value="1"/>
</dbReference>
<feature type="binding site" evidence="4">
    <location>
        <position position="61"/>
    </location>
    <ligand>
        <name>Zn(2+)</name>
        <dbReference type="ChEBI" id="CHEBI:29105"/>
    </ligand>
</feature>
<dbReference type="PANTHER" id="PTHR43794:SF11">
    <property type="entry name" value="AMIDOHYDROLASE-RELATED DOMAIN-CONTAINING PROTEIN"/>
    <property type="match status" value="1"/>
</dbReference>
<feature type="binding site" evidence="4">
    <location>
        <position position="206"/>
    </location>
    <ligand>
        <name>Zn(2+)</name>
        <dbReference type="ChEBI" id="CHEBI:29105"/>
    </ligand>
</feature>
<feature type="binding site" evidence="4">
    <location>
        <position position="90"/>
    </location>
    <ligand>
        <name>substrate</name>
    </ligand>
</feature>
<comment type="similarity">
    <text evidence="4">Belongs to the metallo-dependent hydrolases superfamily. MTA/SAH deaminase family.</text>
</comment>
<feature type="binding site" evidence="4">
    <location>
        <position position="179"/>
    </location>
    <ligand>
        <name>substrate</name>
    </ligand>
</feature>
<feature type="binding site" evidence="4">
    <location>
        <position position="63"/>
    </location>
    <ligand>
        <name>Zn(2+)</name>
        <dbReference type="ChEBI" id="CHEBI:29105"/>
    </ligand>
</feature>
<dbReference type="SUPFAM" id="SSF51556">
    <property type="entry name" value="Metallo-dependent hydrolases"/>
    <property type="match status" value="1"/>
</dbReference>
<evidence type="ECO:0000256" key="3">
    <source>
        <dbReference type="ARBA" id="ARBA00022833"/>
    </source>
</evidence>
<gene>
    <name evidence="4 6" type="primary">mtaD</name>
    <name evidence="6" type="ORF">NCTC13150_01387</name>
</gene>
<reference evidence="6 7" key="1">
    <citation type="submission" date="2019-02" db="EMBL/GenBank/DDBJ databases">
        <authorList>
            <consortium name="Pathogen Informatics"/>
        </authorList>
    </citation>
    <scope>NUCLEOTIDE SEQUENCE [LARGE SCALE GENOMIC DNA]</scope>
    <source>
        <strain evidence="6 7">3012STDY7089603</strain>
    </source>
</reference>
<feature type="binding site" evidence="4">
    <location>
        <position position="294"/>
    </location>
    <ligand>
        <name>substrate</name>
    </ligand>
</feature>
<dbReference type="Gene3D" id="3.20.20.140">
    <property type="entry name" value="Metal-dependent hydrolases"/>
    <property type="match status" value="1"/>
</dbReference>
<dbReference type="Pfam" id="PF01979">
    <property type="entry name" value="Amidohydro_1"/>
    <property type="match status" value="1"/>
</dbReference>
<dbReference type="SUPFAM" id="SSF51338">
    <property type="entry name" value="Composite domain of metallo-dependent hydrolases"/>
    <property type="match status" value="1"/>
</dbReference>
<keyword evidence="2 4" id="KW-0378">Hydrolase</keyword>
<dbReference type="EMBL" id="CAACYI010000001">
    <property type="protein sequence ID" value="VFB16814.1"/>
    <property type="molecule type" value="Genomic_DNA"/>
</dbReference>
<keyword evidence="7" id="KW-1185">Reference proteome</keyword>
<comment type="catalytic activity">
    <reaction evidence="4">
        <text>S-methyl-5'-thioadenosine + H2O + H(+) = S-methyl-5'-thioinosine + NH4(+)</text>
        <dbReference type="Rhea" id="RHEA:25025"/>
        <dbReference type="ChEBI" id="CHEBI:15377"/>
        <dbReference type="ChEBI" id="CHEBI:15378"/>
        <dbReference type="ChEBI" id="CHEBI:17509"/>
        <dbReference type="ChEBI" id="CHEBI:28938"/>
        <dbReference type="ChEBI" id="CHEBI:48595"/>
        <dbReference type="EC" id="3.5.4.31"/>
    </reaction>
</comment>
<comment type="function">
    <text evidence="4">Catalyzes the deamination of 5-methylthioadenosine and S-adenosyl-L-homocysteine into 5-methylthioinosine and S-inosyl-L-homocysteine, respectively. Is also able to deaminate adenosine.</text>
</comment>
<protein>
    <recommendedName>
        <fullName evidence="4">5-methylthioadenosine/S-adenosylhomocysteine deaminase</fullName>
        <shortName evidence="4">MTA/SAH deaminase</shortName>
        <ecNumber evidence="4">3.5.4.28</ecNumber>
        <ecNumber evidence="4">3.5.4.31</ecNumber>
    </recommendedName>
</protein>
<evidence type="ECO:0000259" key="5">
    <source>
        <dbReference type="Pfam" id="PF01979"/>
    </source>
</evidence>
<dbReference type="InterPro" id="IPR050287">
    <property type="entry name" value="MTA/SAH_deaminase"/>
</dbReference>